<reference evidence="1 2" key="1">
    <citation type="submission" date="2020-02" db="EMBL/GenBank/DDBJ databases">
        <title>Draft genome sequence of Haematococcus lacustris strain NIES-144.</title>
        <authorList>
            <person name="Morimoto D."/>
            <person name="Nakagawa S."/>
            <person name="Yoshida T."/>
            <person name="Sawayama S."/>
        </authorList>
    </citation>
    <scope>NUCLEOTIDE SEQUENCE [LARGE SCALE GENOMIC DNA]</scope>
    <source>
        <strain evidence="1 2">NIES-144</strain>
    </source>
</reference>
<comment type="caution">
    <text evidence="1">The sequence shown here is derived from an EMBL/GenBank/DDBJ whole genome shotgun (WGS) entry which is preliminary data.</text>
</comment>
<organism evidence="1 2">
    <name type="scientific">Haematococcus lacustris</name>
    <name type="common">Green alga</name>
    <name type="synonym">Haematococcus pluvialis</name>
    <dbReference type="NCBI Taxonomy" id="44745"/>
    <lineage>
        <taxon>Eukaryota</taxon>
        <taxon>Viridiplantae</taxon>
        <taxon>Chlorophyta</taxon>
        <taxon>core chlorophytes</taxon>
        <taxon>Chlorophyceae</taxon>
        <taxon>CS clade</taxon>
        <taxon>Chlamydomonadales</taxon>
        <taxon>Haematococcaceae</taxon>
        <taxon>Haematococcus</taxon>
    </lineage>
</organism>
<gene>
    <name evidence="1" type="ORF">HaLaN_12033</name>
</gene>
<sequence>MCTGFTPHSPITLAQMEALVRDKGAVSMCTASASVAQCKHSSTTCTAVSTLGVSLLAARTAIRCRGVGLGVRVN</sequence>
<feature type="non-terminal residue" evidence="1">
    <location>
        <position position="1"/>
    </location>
</feature>
<name>A0A699YZL7_HAELA</name>
<dbReference type="Proteomes" id="UP000485058">
    <property type="component" value="Unassembled WGS sequence"/>
</dbReference>
<proteinExistence type="predicted"/>
<accession>A0A699YZL7</accession>
<evidence type="ECO:0000313" key="1">
    <source>
        <dbReference type="EMBL" id="GFH15743.1"/>
    </source>
</evidence>
<keyword evidence="2" id="KW-1185">Reference proteome</keyword>
<protein>
    <submittedName>
        <fullName evidence="1">Uncharacterized protein</fullName>
    </submittedName>
</protein>
<dbReference type="EMBL" id="BLLF01000893">
    <property type="protein sequence ID" value="GFH15743.1"/>
    <property type="molecule type" value="Genomic_DNA"/>
</dbReference>
<evidence type="ECO:0000313" key="2">
    <source>
        <dbReference type="Proteomes" id="UP000485058"/>
    </source>
</evidence>
<dbReference type="AlphaFoldDB" id="A0A699YZL7"/>